<evidence type="ECO:0000313" key="3">
    <source>
        <dbReference type="EMBL" id="EDO48799.1"/>
    </source>
</evidence>
<dbReference type="InterPro" id="IPR050433">
    <property type="entry name" value="Myc_transcription_factors"/>
</dbReference>
<dbReference type="EMBL" id="DS469512">
    <property type="protein sequence ID" value="EDO48799.1"/>
    <property type="molecule type" value="Genomic_DNA"/>
</dbReference>
<evidence type="ECO:0000313" key="4">
    <source>
        <dbReference type="Proteomes" id="UP000001593"/>
    </source>
</evidence>
<dbReference type="InterPro" id="IPR036638">
    <property type="entry name" value="HLH_DNA-bd_sf"/>
</dbReference>
<proteinExistence type="predicted"/>
<dbReference type="Gene3D" id="4.10.280.10">
    <property type="entry name" value="Helix-loop-helix DNA-binding domain"/>
    <property type="match status" value="1"/>
</dbReference>
<dbReference type="HOGENOM" id="CLU_109424_3_0_1"/>
<dbReference type="STRING" id="45351.A7RIE7"/>
<dbReference type="PROSITE" id="PS50888">
    <property type="entry name" value="BHLH"/>
    <property type="match status" value="1"/>
</dbReference>
<dbReference type="SMART" id="SM00353">
    <property type="entry name" value="HLH"/>
    <property type="match status" value="1"/>
</dbReference>
<dbReference type="FunFam" id="4.10.280.10:FF:000019">
    <property type="entry name" value="Myc proto-oncogene protein"/>
    <property type="match status" value="1"/>
</dbReference>
<dbReference type="AlphaFoldDB" id="A7RIE7"/>
<dbReference type="Pfam" id="PF00010">
    <property type="entry name" value="HLH"/>
    <property type="match status" value="1"/>
</dbReference>
<dbReference type="PANTHER" id="PTHR45851">
    <property type="entry name" value="MYC PROTO-ONCOGENE"/>
    <property type="match status" value="1"/>
</dbReference>
<evidence type="ECO:0000256" key="1">
    <source>
        <dbReference type="ARBA" id="ARBA00023125"/>
    </source>
</evidence>
<protein>
    <recommendedName>
        <fullName evidence="2">BHLH domain-containing protein</fullName>
    </recommendedName>
</protein>
<keyword evidence="4" id="KW-1185">Reference proteome</keyword>
<dbReference type="PhylomeDB" id="A7RIE7"/>
<dbReference type="InParanoid" id="A7RIE7"/>
<gene>
    <name evidence="3" type="ORF">NEMVEDRAFT_v1g159087</name>
</gene>
<dbReference type="GO" id="GO:0003677">
    <property type="term" value="F:DNA binding"/>
    <property type="evidence" value="ECO:0007669"/>
    <property type="project" value="UniProtKB-KW"/>
</dbReference>
<sequence>MVFEDKIIRSLHNDIEKQRRDHMKLRFDNLRKATPKLENCEKASKIQILKEAVHLVKILENEGIRLEIEKENEKVKNAALLKKLQRLTSFTEEQ</sequence>
<dbReference type="GO" id="GO:0046983">
    <property type="term" value="F:protein dimerization activity"/>
    <property type="evidence" value="ECO:0007669"/>
    <property type="project" value="InterPro"/>
</dbReference>
<dbReference type="SUPFAM" id="SSF47459">
    <property type="entry name" value="HLH, helix-loop-helix DNA-binding domain"/>
    <property type="match status" value="1"/>
</dbReference>
<accession>A7RIE7</accession>
<feature type="domain" description="BHLH" evidence="2">
    <location>
        <begin position="7"/>
        <end position="59"/>
    </location>
</feature>
<dbReference type="Proteomes" id="UP000001593">
    <property type="component" value="Unassembled WGS sequence"/>
</dbReference>
<name>A7RIE7_NEMVE</name>
<reference evidence="3 4" key="1">
    <citation type="journal article" date="2007" name="Science">
        <title>Sea anemone genome reveals ancestral eumetazoan gene repertoire and genomic organization.</title>
        <authorList>
            <person name="Putnam N.H."/>
            <person name="Srivastava M."/>
            <person name="Hellsten U."/>
            <person name="Dirks B."/>
            <person name="Chapman J."/>
            <person name="Salamov A."/>
            <person name="Terry A."/>
            <person name="Shapiro H."/>
            <person name="Lindquist E."/>
            <person name="Kapitonov V.V."/>
            <person name="Jurka J."/>
            <person name="Genikhovich G."/>
            <person name="Grigoriev I.V."/>
            <person name="Lucas S.M."/>
            <person name="Steele R.E."/>
            <person name="Finnerty J.R."/>
            <person name="Technau U."/>
            <person name="Martindale M.Q."/>
            <person name="Rokhsar D.S."/>
        </authorList>
    </citation>
    <scope>NUCLEOTIDE SEQUENCE [LARGE SCALE GENOMIC DNA]</scope>
    <source>
        <strain evidence="4">CH2 X CH6</strain>
    </source>
</reference>
<evidence type="ECO:0000259" key="2">
    <source>
        <dbReference type="PROSITE" id="PS50888"/>
    </source>
</evidence>
<keyword evidence="1" id="KW-0238">DNA-binding</keyword>
<dbReference type="InterPro" id="IPR011598">
    <property type="entry name" value="bHLH_dom"/>
</dbReference>
<organism evidence="3 4">
    <name type="scientific">Nematostella vectensis</name>
    <name type="common">Starlet sea anemone</name>
    <dbReference type="NCBI Taxonomy" id="45351"/>
    <lineage>
        <taxon>Eukaryota</taxon>
        <taxon>Metazoa</taxon>
        <taxon>Cnidaria</taxon>
        <taxon>Anthozoa</taxon>
        <taxon>Hexacorallia</taxon>
        <taxon>Actiniaria</taxon>
        <taxon>Edwardsiidae</taxon>
        <taxon>Nematostella</taxon>
    </lineage>
</organism>